<keyword evidence="2" id="KW-1003">Cell membrane</keyword>
<dbReference type="AlphaFoldDB" id="A0A848H4T4"/>
<comment type="caution">
    <text evidence="8">The sequence shown here is derived from an EMBL/GenBank/DDBJ whole genome shotgun (WGS) entry which is preliminary data.</text>
</comment>
<accession>A0A848H4T4</accession>
<evidence type="ECO:0000256" key="5">
    <source>
        <dbReference type="ARBA" id="ARBA00023136"/>
    </source>
</evidence>
<evidence type="ECO:0000256" key="1">
    <source>
        <dbReference type="ARBA" id="ARBA00004651"/>
    </source>
</evidence>
<keyword evidence="4" id="KW-1133">Transmembrane helix</keyword>
<evidence type="ECO:0000313" key="9">
    <source>
        <dbReference type="Proteomes" id="UP000541185"/>
    </source>
</evidence>
<reference evidence="8 9" key="1">
    <citation type="submission" date="2020-04" db="EMBL/GenBank/DDBJ databases">
        <title>Ramlibacter sp. G-1-2-2 isolated from soil.</title>
        <authorList>
            <person name="Dahal R.H."/>
        </authorList>
    </citation>
    <scope>NUCLEOTIDE SEQUENCE [LARGE SCALE GENOMIC DNA]</scope>
    <source>
        <strain evidence="8 9">G-1-2-2</strain>
    </source>
</reference>
<gene>
    <name evidence="8" type="ORF">HHL11_19820</name>
</gene>
<dbReference type="GO" id="GO:0005886">
    <property type="term" value="C:plasma membrane"/>
    <property type="evidence" value="ECO:0007669"/>
    <property type="project" value="UniProtKB-SubCell"/>
</dbReference>
<evidence type="ECO:0000256" key="4">
    <source>
        <dbReference type="ARBA" id="ARBA00022989"/>
    </source>
</evidence>
<dbReference type="GO" id="GO:0016301">
    <property type="term" value="F:kinase activity"/>
    <property type="evidence" value="ECO:0007669"/>
    <property type="project" value="UniProtKB-KW"/>
</dbReference>
<organism evidence="8 9">
    <name type="scientific">Ramlibacter agri</name>
    <dbReference type="NCBI Taxonomy" id="2728837"/>
    <lineage>
        <taxon>Bacteria</taxon>
        <taxon>Pseudomonadati</taxon>
        <taxon>Pseudomonadota</taxon>
        <taxon>Betaproteobacteria</taxon>
        <taxon>Burkholderiales</taxon>
        <taxon>Comamonadaceae</taxon>
        <taxon>Ramlibacter</taxon>
    </lineage>
</organism>
<keyword evidence="8" id="KW-0808">Transferase</keyword>
<feature type="chain" id="PRO_5032409487" evidence="6">
    <location>
        <begin position="25"/>
        <end position="162"/>
    </location>
</feature>
<dbReference type="SMART" id="SM01049">
    <property type="entry name" value="Cache_2"/>
    <property type="match status" value="1"/>
</dbReference>
<dbReference type="Pfam" id="PF17200">
    <property type="entry name" value="sCache_2"/>
    <property type="match status" value="1"/>
</dbReference>
<dbReference type="EMBL" id="JABBFX010000002">
    <property type="protein sequence ID" value="NML46006.1"/>
    <property type="molecule type" value="Genomic_DNA"/>
</dbReference>
<sequence length="162" mass="17815">MKTRNATRIATAMAAVLVAGATWAATAAPAKDEAVTAKEAETMVKKGVAFIKANGKDKGYAAINDRDNKDFHDRDLYLAVHKLDGTCVAHGTNEKMVGKNFIEMKDIDGKEYIKERVTLAQSKPSFYTDYKFPNPVTKKIEAKTAYCERVDDTIVCGGVYKK</sequence>
<evidence type="ECO:0000259" key="7">
    <source>
        <dbReference type="SMART" id="SM01049"/>
    </source>
</evidence>
<evidence type="ECO:0000313" key="8">
    <source>
        <dbReference type="EMBL" id="NML46006.1"/>
    </source>
</evidence>
<evidence type="ECO:0000256" key="6">
    <source>
        <dbReference type="SAM" id="SignalP"/>
    </source>
</evidence>
<dbReference type="RefSeq" id="WP_169420301.1">
    <property type="nucleotide sequence ID" value="NZ_JABBFX010000002.1"/>
</dbReference>
<keyword evidence="3" id="KW-0812">Transmembrane</keyword>
<dbReference type="Gene3D" id="3.30.450.20">
    <property type="entry name" value="PAS domain"/>
    <property type="match status" value="1"/>
</dbReference>
<evidence type="ECO:0000256" key="3">
    <source>
        <dbReference type="ARBA" id="ARBA00022692"/>
    </source>
</evidence>
<feature type="signal peptide" evidence="6">
    <location>
        <begin position="1"/>
        <end position="24"/>
    </location>
</feature>
<proteinExistence type="predicted"/>
<name>A0A848H4T4_9BURK</name>
<feature type="domain" description="Single Cache" evidence="7">
    <location>
        <begin position="31"/>
        <end position="114"/>
    </location>
</feature>
<keyword evidence="6" id="KW-0732">Signal</keyword>
<dbReference type="InterPro" id="IPR033480">
    <property type="entry name" value="sCache_2"/>
</dbReference>
<keyword evidence="5" id="KW-0472">Membrane</keyword>
<keyword evidence="8" id="KW-0418">Kinase</keyword>
<keyword evidence="9" id="KW-1185">Reference proteome</keyword>
<comment type="subcellular location">
    <subcellularLocation>
        <location evidence="1">Cell membrane</location>
        <topology evidence="1">Multi-pass membrane protein</topology>
    </subcellularLocation>
</comment>
<evidence type="ECO:0000256" key="2">
    <source>
        <dbReference type="ARBA" id="ARBA00022475"/>
    </source>
</evidence>
<protein>
    <submittedName>
        <fullName evidence="8">Histidine kinase</fullName>
    </submittedName>
</protein>
<dbReference type="Proteomes" id="UP000541185">
    <property type="component" value="Unassembled WGS sequence"/>
</dbReference>